<feature type="binding site" evidence="6">
    <location>
        <position position="131"/>
    </location>
    <ligand>
        <name>S-adenosyl-L-methionine</name>
        <dbReference type="ChEBI" id="CHEBI:59789"/>
    </ligand>
</feature>
<dbReference type="SUPFAM" id="SSF53335">
    <property type="entry name" value="S-adenosyl-L-methionine-dependent methyltransferases"/>
    <property type="match status" value="1"/>
</dbReference>
<evidence type="ECO:0000256" key="7">
    <source>
        <dbReference type="SAM" id="MobiDB-lite"/>
    </source>
</evidence>
<proteinExistence type="inferred from homology"/>
<sequence>MHNQNPYLSKRPDFARLASRYPDFAPYVSVAEDGHVSLDFQNPAALRALTRCLLKEDWDLEVDLREDRICPTLTNRLDYLLHVLDLEPYLPSTSTSEPLRVLDIYRGTGAAAIYPLLLHRLRPSCIITATELDGTSYNHALSVVEINKIPPLSVSIKKAPSSHPILFSLLDKDDRFDVTICNPPFFGSEEEMRQGQELKAQGSHAAPTAAMNELITPGGEVAFVGTMIEESVKIGTRCEWYTSLIGKFSSLSLLIDLLRKHKIDNYLLKSIKQAKTTRWILGWSHNSIRLPDRLARPELIIPNTAFARLLPPANHFHHKPQPSIPLQKLQESVLEVLESINLDPNPSKPDPAWFVKMNDMEGESSNSSEVIISPKSNTWSRAARRQAARQTESVTISTSATKVAPAENSEISDPLLKAKIIFVTGSEDGESAMLEMEWMEGKDRAAVENLWKFVLSKAGLIGKRQLEGNGDEGRGDGRNRDKSYGRRRRLD</sequence>
<reference evidence="8 9" key="1">
    <citation type="journal article" date="2024" name="bioRxiv">
        <title>Comparative genomics of Cryptococcus and Kwoniella reveals pathogenesis evolution and contrasting karyotype dynamics via intercentromeric recombination or chromosome fusion.</title>
        <authorList>
            <person name="Coelho M.A."/>
            <person name="David-Palma M."/>
            <person name="Shea T."/>
            <person name="Bowers K."/>
            <person name="McGinley-Smith S."/>
            <person name="Mohammad A.W."/>
            <person name="Gnirke A."/>
            <person name="Yurkov A.M."/>
            <person name="Nowrousian M."/>
            <person name="Sun S."/>
            <person name="Cuomo C.A."/>
            <person name="Heitman J."/>
        </authorList>
    </citation>
    <scope>NUCLEOTIDE SEQUENCE [LARGE SCALE GENOMIC DNA]</scope>
    <source>
        <strain evidence="8 9">CBS 13917</strain>
    </source>
</reference>
<evidence type="ECO:0008006" key="10">
    <source>
        <dbReference type="Google" id="ProtNLM"/>
    </source>
</evidence>
<dbReference type="CDD" id="cd02440">
    <property type="entry name" value="AdoMet_MTases"/>
    <property type="match status" value="1"/>
</dbReference>
<keyword evidence="3 5" id="KW-0808">Transferase</keyword>
<dbReference type="InterPro" id="IPR017182">
    <property type="entry name" value="METTL16/PsiM"/>
</dbReference>
<keyword evidence="9" id="KW-1185">Reference proteome</keyword>
<accession>A0AAW0Z4J0</accession>
<dbReference type="KEGG" id="kne:92178237"/>
<dbReference type="InterPro" id="IPR029063">
    <property type="entry name" value="SAM-dependent_MTases_sf"/>
</dbReference>
<dbReference type="Gene3D" id="3.40.50.150">
    <property type="entry name" value="Vaccinia Virus protein VP39"/>
    <property type="match status" value="1"/>
</dbReference>
<evidence type="ECO:0000256" key="5">
    <source>
        <dbReference type="PIRNR" id="PIRNR037350"/>
    </source>
</evidence>
<dbReference type="InterPro" id="IPR010286">
    <property type="entry name" value="METTL16/RlmF"/>
</dbReference>
<comment type="similarity">
    <text evidence="1 5">Belongs to the methyltransferase superfamily. METTL16/RlmF family.</text>
</comment>
<dbReference type="GO" id="GO:0070475">
    <property type="term" value="P:rRNA base methylation"/>
    <property type="evidence" value="ECO:0007669"/>
    <property type="project" value="TreeGrafter"/>
</dbReference>
<feature type="binding site" evidence="6">
    <location>
        <position position="76"/>
    </location>
    <ligand>
        <name>S-adenosyl-L-methionine</name>
        <dbReference type="ChEBI" id="CHEBI:59789"/>
    </ligand>
</feature>
<dbReference type="PIRSF" id="PIRSF037350">
    <property type="entry name" value="Mtase_ZK1128_prd"/>
    <property type="match status" value="1"/>
</dbReference>
<gene>
    <name evidence="8" type="ORF">IAR55_000978</name>
</gene>
<dbReference type="Pfam" id="PF05971">
    <property type="entry name" value="Methyltransf_10"/>
    <property type="match status" value="1"/>
</dbReference>
<dbReference type="GO" id="GO:0008168">
    <property type="term" value="F:methyltransferase activity"/>
    <property type="evidence" value="ECO:0007669"/>
    <property type="project" value="UniProtKB-KW"/>
</dbReference>
<feature type="compositionally biased region" description="Basic and acidic residues" evidence="7">
    <location>
        <begin position="471"/>
        <end position="484"/>
    </location>
</feature>
<keyword evidence="4 6" id="KW-0949">S-adenosyl-L-methionine</keyword>
<evidence type="ECO:0000313" key="9">
    <source>
        <dbReference type="Proteomes" id="UP001388673"/>
    </source>
</evidence>
<feature type="binding site" evidence="6">
    <location>
        <position position="107"/>
    </location>
    <ligand>
        <name>S-adenosyl-L-methionine</name>
        <dbReference type="ChEBI" id="CHEBI:59789"/>
    </ligand>
</feature>
<organism evidence="8 9">
    <name type="scientific">Kwoniella newhampshirensis</name>
    <dbReference type="NCBI Taxonomy" id="1651941"/>
    <lineage>
        <taxon>Eukaryota</taxon>
        <taxon>Fungi</taxon>
        <taxon>Dikarya</taxon>
        <taxon>Basidiomycota</taxon>
        <taxon>Agaricomycotina</taxon>
        <taxon>Tremellomycetes</taxon>
        <taxon>Tremellales</taxon>
        <taxon>Cryptococcaceae</taxon>
        <taxon>Kwoniella</taxon>
    </lineage>
</organism>
<evidence type="ECO:0000313" key="8">
    <source>
        <dbReference type="EMBL" id="KAK8865830.1"/>
    </source>
</evidence>
<dbReference type="RefSeq" id="XP_066805309.1">
    <property type="nucleotide sequence ID" value="XM_066944108.1"/>
</dbReference>
<dbReference type="Proteomes" id="UP001388673">
    <property type="component" value="Unassembled WGS sequence"/>
</dbReference>
<evidence type="ECO:0000256" key="1">
    <source>
        <dbReference type="ARBA" id="ARBA00005878"/>
    </source>
</evidence>
<dbReference type="EMBL" id="JBCAWK010000002">
    <property type="protein sequence ID" value="KAK8865830.1"/>
    <property type="molecule type" value="Genomic_DNA"/>
</dbReference>
<name>A0AAW0Z4J0_9TREE</name>
<evidence type="ECO:0000256" key="3">
    <source>
        <dbReference type="ARBA" id="ARBA00022679"/>
    </source>
</evidence>
<evidence type="ECO:0000256" key="4">
    <source>
        <dbReference type="ARBA" id="ARBA00022691"/>
    </source>
</evidence>
<feature type="region of interest" description="Disordered" evidence="7">
    <location>
        <begin position="464"/>
        <end position="491"/>
    </location>
</feature>
<dbReference type="PANTHER" id="PTHR13393">
    <property type="entry name" value="SAM-DEPENDENT METHYLTRANSFERASE"/>
    <property type="match status" value="1"/>
</dbReference>
<evidence type="ECO:0000256" key="2">
    <source>
        <dbReference type="ARBA" id="ARBA00022603"/>
    </source>
</evidence>
<dbReference type="GeneID" id="92178237"/>
<keyword evidence="2 5" id="KW-0489">Methyltransferase</keyword>
<dbReference type="PANTHER" id="PTHR13393:SF0">
    <property type="entry name" value="RNA N6-ADENOSINE-METHYLTRANSFERASE METTL16"/>
    <property type="match status" value="1"/>
</dbReference>
<evidence type="ECO:0000256" key="6">
    <source>
        <dbReference type="PIRSR" id="PIRSR037350-1"/>
    </source>
</evidence>
<dbReference type="GO" id="GO:0005634">
    <property type="term" value="C:nucleus"/>
    <property type="evidence" value="ECO:0007669"/>
    <property type="project" value="TreeGrafter"/>
</dbReference>
<protein>
    <recommendedName>
        <fullName evidence="10">Methyltransferase</fullName>
    </recommendedName>
</protein>
<feature type="binding site" evidence="6">
    <location>
        <position position="182"/>
    </location>
    <ligand>
        <name>S-adenosyl-L-methionine</name>
        <dbReference type="ChEBI" id="CHEBI:59789"/>
    </ligand>
</feature>
<comment type="caution">
    <text evidence="8">The sequence shown here is derived from an EMBL/GenBank/DDBJ whole genome shotgun (WGS) entry which is preliminary data.</text>
</comment>
<dbReference type="AlphaFoldDB" id="A0AAW0Z4J0"/>